<dbReference type="Pfam" id="PF00756">
    <property type="entry name" value="Esterase"/>
    <property type="match status" value="1"/>
</dbReference>
<keyword evidence="3" id="KW-1185">Reference proteome</keyword>
<dbReference type="EMBL" id="QLLK01000002">
    <property type="protein sequence ID" value="RAI94185.1"/>
    <property type="molecule type" value="Genomic_DNA"/>
</dbReference>
<dbReference type="OrthoDB" id="9803578at2"/>
<gene>
    <name evidence="2" type="ORF">LV83_01093</name>
</gene>
<dbReference type="SUPFAM" id="SSF81296">
    <property type="entry name" value="E set domains"/>
    <property type="match status" value="1"/>
</dbReference>
<dbReference type="InterPro" id="IPR050583">
    <property type="entry name" value="Mycobacterial_A85_antigen"/>
</dbReference>
<dbReference type="AlphaFoldDB" id="A0A327PPB0"/>
<protein>
    <submittedName>
        <fullName evidence="2">Putative esterase</fullName>
    </submittedName>
</protein>
<feature type="chain" id="PRO_5016237903" evidence="1">
    <location>
        <begin position="22"/>
        <end position="374"/>
    </location>
</feature>
<dbReference type="Proteomes" id="UP000249610">
    <property type="component" value="Unassembled WGS sequence"/>
</dbReference>
<name>A0A327PPB0_9BACT</name>
<dbReference type="Gene3D" id="3.40.50.1820">
    <property type="entry name" value="alpha/beta hydrolase"/>
    <property type="match status" value="1"/>
</dbReference>
<evidence type="ECO:0000313" key="2">
    <source>
        <dbReference type="EMBL" id="RAI94185.1"/>
    </source>
</evidence>
<reference evidence="2 3" key="1">
    <citation type="submission" date="2018-06" db="EMBL/GenBank/DDBJ databases">
        <title>Genomic Encyclopedia of Archaeal and Bacterial Type Strains, Phase II (KMG-II): from individual species to whole genera.</title>
        <authorList>
            <person name="Goeker M."/>
        </authorList>
    </citation>
    <scope>NUCLEOTIDE SEQUENCE [LARGE SCALE GENOMIC DNA]</scope>
    <source>
        <strain evidence="2 3">DSM 23446</strain>
    </source>
</reference>
<keyword evidence="1" id="KW-0732">Signal</keyword>
<comment type="caution">
    <text evidence="2">The sequence shown here is derived from an EMBL/GenBank/DDBJ whole genome shotgun (WGS) entry which is preliminary data.</text>
</comment>
<dbReference type="RefSeq" id="WP_111610500.1">
    <property type="nucleotide sequence ID" value="NZ_QLLK01000002.1"/>
</dbReference>
<dbReference type="InterPro" id="IPR029058">
    <property type="entry name" value="AB_hydrolase_fold"/>
</dbReference>
<dbReference type="InterPro" id="IPR000801">
    <property type="entry name" value="Esterase-like"/>
</dbReference>
<dbReference type="InterPro" id="IPR014756">
    <property type="entry name" value="Ig_E-set"/>
</dbReference>
<proteinExistence type="predicted"/>
<dbReference type="SUPFAM" id="SSF53474">
    <property type="entry name" value="alpha/beta-Hydrolases"/>
    <property type="match status" value="1"/>
</dbReference>
<dbReference type="CDD" id="cd02858">
    <property type="entry name" value="E_set_Esterase_N"/>
    <property type="match status" value="1"/>
</dbReference>
<dbReference type="InterPro" id="IPR013783">
    <property type="entry name" value="Ig-like_fold"/>
</dbReference>
<feature type="signal peptide" evidence="1">
    <location>
        <begin position="1"/>
        <end position="21"/>
    </location>
</feature>
<dbReference type="GO" id="GO:0016747">
    <property type="term" value="F:acyltransferase activity, transferring groups other than amino-acyl groups"/>
    <property type="evidence" value="ECO:0007669"/>
    <property type="project" value="TreeGrafter"/>
</dbReference>
<evidence type="ECO:0000313" key="3">
    <source>
        <dbReference type="Proteomes" id="UP000249610"/>
    </source>
</evidence>
<dbReference type="PANTHER" id="PTHR48098">
    <property type="entry name" value="ENTEROCHELIN ESTERASE-RELATED"/>
    <property type="match status" value="1"/>
</dbReference>
<sequence>MKHYCLILVFLLAVSTSVCHAQAENSEIKEDFKPSSKNQPGKEYPQVNSQGYARFRVEAPDAQKINVSLGLGGRGGTDLTKNSEGVWMGTTAGPMDEGFHYYHLTIDGGTFNDPGAKNYYGSTRWESGIEIPAHDEEFYSLKDVPHGHVQQVLFPSPSTNTSRRAFVYTPPGYTKETSKNYPVLYLQHGWGEDETAWSNQGHANLIMDNLIAEGKIEPFLIVMTYGMTNEVKFGGLRDFKIDAFQTVLVDELIPYVDSNFRTIADREHRAMGGLSMGGMETHSITLNKPEVFSRYALLSGGIYTPEQLQGNTKPELIFISAGSKENPDRVTTAVAALKEAGFNAVSFVSEGTAHEFQTWRRSLYELAPILFTSK</sequence>
<evidence type="ECO:0000256" key="1">
    <source>
        <dbReference type="SAM" id="SignalP"/>
    </source>
</evidence>
<dbReference type="PANTHER" id="PTHR48098:SF1">
    <property type="entry name" value="DIACYLGLYCEROL ACYLTRANSFERASE_MYCOLYLTRANSFERASE AG85A"/>
    <property type="match status" value="1"/>
</dbReference>
<dbReference type="Gene3D" id="2.60.40.10">
    <property type="entry name" value="Immunoglobulins"/>
    <property type="match status" value="1"/>
</dbReference>
<accession>A0A327PPB0</accession>
<organism evidence="2 3">
    <name type="scientific">Algoriphagus yeomjeoni</name>
    <dbReference type="NCBI Taxonomy" id="291403"/>
    <lineage>
        <taxon>Bacteria</taxon>
        <taxon>Pseudomonadati</taxon>
        <taxon>Bacteroidota</taxon>
        <taxon>Cytophagia</taxon>
        <taxon>Cytophagales</taxon>
        <taxon>Cyclobacteriaceae</taxon>
        <taxon>Algoriphagus</taxon>
    </lineage>
</organism>